<keyword evidence="4" id="KW-0238">DNA-binding</keyword>
<dbReference type="InterPro" id="IPR013325">
    <property type="entry name" value="RNA_pol_sigma_r2"/>
</dbReference>
<dbReference type="PANTHER" id="PTHR43133">
    <property type="entry name" value="RNA POLYMERASE ECF-TYPE SIGMA FACTO"/>
    <property type="match status" value="1"/>
</dbReference>
<dbReference type="SUPFAM" id="SSF88659">
    <property type="entry name" value="Sigma3 and sigma4 domains of RNA polymerase sigma factors"/>
    <property type="match status" value="1"/>
</dbReference>
<proteinExistence type="inferred from homology"/>
<dbReference type="Proteomes" id="UP000238348">
    <property type="component" value="Chromosome"/>
</dbReference>
<dbReference type="OrthoDB" id="5515607at2"/>
<organism evidence="9 10">
    <name type="scientific">Sorangium cellulosum</name>
    <name type="common">Polyangium cellulosum</name>
    <dbReference type="NCBI Taxonomy" id="56"/>
    <lineage>
        <taxon>Bacteria</taxon>
        <taxon>Pseudomonadati</taxon>
        <taxon>Myxococcota</taxon>
        <taxon>Polyangia</taxon>
        <taxon>Polyangiales</taxon>
        <taxon>Polyangiaceae</taxon>
        <taxon>Sorangium</taxon>
    </lineage>
</organism>
<dbReference type="Gene3D" id="1.10.1740.10">
    <property type="match status" value="1"/>
</dbReference>
<evidence type="ECO:0000259" key="7">
    <source>
        <dbReference type="Pfam" id="PF04542"/>
    </source>
</evidence>
<evidence type="ECO:0000256" key="2">
    <source>
        <dbReference type="ARBA" id="ARBA00023015"/>
    </source>
</evidence>
<feature type="compositionally biased region" description="Low complexity" evidence="6">
    <location>
        <begin position="305"/>
        <end position="327"/>
    </location>
</feature>
<feature type="domain" description="RNA polymerase sigma-70 region 2" evidence="7">
    <location>
        <begin position="23"/>
        <end position="85"/>
    </location>
</feature>
<dbReference type="Gene3D" id="1.10.10.10">
    <property type="entry name" value="Winged helix-like DNA-binding domain superfamily/Winged helix DNA-binding domain"/>
    <property type="match status" value="1"/>
</dbReference>
<dbReference type="PANTHER" id="PTHR43133:SF8">
    <property type="entry name" value="RNA POLYMERASE SIGMA FACTOR HI_1459-RELATED"/>
    <property type="match status" value="1"/>
</dbReference>
<keyword evidence="5" id="KW-0804">Transcription</keyword>
<feature type="domain" description="RNA polymerase sigma factor 70 region 4 type 2" evidence="8">
    <location>
        <begin position="124"/>
        <end position="174"/>
    </location>
</feature>
<evidence type="ECO:0000313" key="9">
    <source>
        <dbReference type="EMBL" id="AUX45285.1"/>
    </source>
</evidence>
<evidence type="ECO:0000256" key="4">
    <source>
        <dbReference type="ARBA" id="ARBA00023125"/>
    </source>
</evidence>
<evidence type="ECO:0000256" key="1">
    <source>
        <dbReference type="ARBA" id="ARBA00010641"/>
    </source>
</evidence>
<name>A0A2L0F149_SORCE</name>
<dbReference type="InterPro" id="IPR039425">
    <property type="entry name" value="RNA_pol_sigma-70-like"/>
</dbReference>
<dbReference type="InterPro" id="IPR036388">
    <property type="entry name" value="WH-like_DNA-bd_sf"/>
</dbReference>
<evidence type="ECO:0000259" key="8">
    <source>
        <dbReference type="Pfam" id="PF08281"/>
    </source>
</evidence>
<gene>
    <name evidence="9" type="ORF">SOCE26_067660</name>
</gene>
<dbReference type="NCBIfam" id="TIGR02937">
    <property type="entry name" value="sigma70-ECF"/>
    <property type="match status" value="1"/>
</dbReference>
<dbReference type="GO" id="GO:0006352">
    <property type="term" value="P:DNA-templated transcription initiation"/>
    <property type="evidence" value="ECO:0007669"/>
    <property type="project" value="InterPro"/>
</dbReference>
<evidence type="ECO:0000256" key="5">
    <source>
        <dbReference type="ARBA" id="ARBA00023163"/>
    </source>
</evidence>
<evidence type="ECO:0008006" key="11">
    <source>
        <dbReference type="Google" id="ProtNLM"/>
    </source>
</evidence>
<dbReference type="InterPro" id="IPR013324">
    <property type="entry name" value="RNA_pol_sigma_r3/r4-like"/>
</dbReference>
<dbReference type="Pfam" id="PF08281">
    <property type="entry name" value="Sigma70_r4_2"/>
    <property type="match status" value="1"/>
</dbReference>
<reference evidence="9 10" key="1">
    <citation type="submission" date="2015-09" db="EMBL/GenBank/DDBJ databases">
        <title>Sorangium comparison.</title>
        <authorList>
            <person name="Zaburannyi N."/>
            <person name="Bunk B."/>
            <person name="Overmann J."/>
            <person name="Mueller R."/>
        </authorList>
    </citation>
    <scope>NUCLEOTIDE SEQUENCE [LARGE SCALE GENOMIC DNA]</scope>
    <source>
        <strain evidence="9 10">So ce26</strain>
    </source>
</reference>
<dbReference type="GO" id="GO:0003677">
    <property type="term" value="F:DNA binding"/>
    <property type="evidence" value="ECO:0007669"/>
    <property type="project" value="UniProtKB-KW"/>
</dbReference>
<dbReference type="InterPro" id="IPR013249">
    <property type="entry name" value="RNA_pol_sigma70_r4_t2"/>
</dbReference>
<accession>A0A2L0F149</accession>
<feature type="compositionally biased region" description="Low complexity" evidence="6">
    <location>
        <begin position="228"/>
        <end position="256"/>
    </location>
</feature>
<dbReference type="GO" id="GO:0016987">
    <property type="term" value="F:sigma factor activity"/>
    <property type="evidence" value="ECO:0007669"/>
    <property type="project" value="UniProtKB-KW"/>
</dbReference>
<feature type="region of interest" description="Disordered" evidence="6">
    <location>
        <begin position="305"/>
        <end position="346"/>
    </location>
</feature>
<dbReference type="EMBL" id="CP012673">
    <property type="protein sequence ID" value="AUX45285.1"/>
    <property type="molecule type" value="Genomic_DNA"/>
</dbReference>
<evidence type="ECO:0000256" key="6">
    <source>
        <dbReference type="SAM" id="MobiDB-lite"/>
    </source>
</evidence>
<keyword evidence="2" id="KW-0805">Transcription regulation</keyword>
<sequence length="404" mass="44264">MGKKSRKNDEASEQHPITLEVIIAKHQDVIRWVVEQQGFHGADRDDLVQEVFWSAARSLPRFDPRRGTLRTWLMSITFHVISHERHRAYRRYEEPWPEEALDGLASRMPDSETRLIAEQRCEVLTGLLQEVPQKRREILVAHDLEEEAIETIAEERGMPPNTAWNHLRLARQSLKGALRRWQARHRGRGLLLAPLAAAFGAAEARASGGPLRRGLLRRVVDRIGGGLQRAADQGAARPAASTWRASPARPRPPGRAIASTAAGVVAGAIALLPPGPSGVLPTPPGHATTPRSPQVLGAVRRGRDLPSLPELPLATPAAAGAGGAPKATGHDPSNARHAPRQLQGGGALSGIELQLWRQVMAARSSGRDDMRQLLERHRRDFPRGAYAGDRDELLQRTPVAARPE</sequence>
<feature type="region of interest" description="Disordered" evidence="6">
    <location>
        <begin position="227"/>
        <end position="256"/>
    </location>
</feature>
<dbReference type="InterPro" id="IPR014284">
    <property type="entry name" value="RNA_pol_sigma-70_dom"/>
</dbReference>
<keyword evidence="3" id="KW-0731">Sigma factor</keyword>
<feature type="compositionally biased region" description="Basic and acidic residues" evidence="6">
    <location>
        <begin position="380"/>
        <end position="394"/>
    </location>
</feature>
<dbReference type="AlphaFoldDB" id="A0A2L0F149"/>
<comment type="similarity">
    <text evidence="1">Belongs to the sigma-70 factor family. ECF subfamily.</text>
</comment>
<dbReference type="RefSeq" id="WP_159397561.1">
    <property type="nucleotide sequence ID" value="NZ_CP012673.1"/>
</dbReference>
<protein>
    <recommendedName>
        <fullName evidence="11">Sigma-70 family RNA polymerase sigma factor</fullName>
    </recommendedName>
</protein>
<dbReference type="InterPro" id="IPR007627">
    <property type="entry name" value="RNA_pol_sigma70_r2"/>
</dbReference>
<dbReference type="Pfam" id="PF04542">
    <property type="entry name" value="Sigma70_r2"/>
    <property type="match status" value="1"/>
</dbReference>
<dbReference type="SUPFAM" id="SSF88946">
    <property type="entry name" value="Sigma2 domain of RNA polymerase sigma factors"/>
    <property type="match status" value="1"/>
</dbReference>
<evidence type="ECO:0000256" key="3">
    <source>
        <dbReference type="ARBA" id="ARBA00023082"/>
    </source>
</evidence>
<feature type="region of interest" description="Disordered" evidence="6">
    <location>
        <begin position="380"/>
        <end position="404"/>
    </location>
</feature>
<evidence type="ECO:0000313" key="10">
    <source>
        <dbReference type="Proteomes" id="UP000238348"/>
    </source>
</evidence>